<gene>
    <name evidence="2" type="ORF">MBUL_04194</name>
</gene>
<feature type="domain" description="DUF6894" evidence="1">
    <location>
        <begin position="3"/>
        <end position="69"/>
    </location>
</feature>
<organism evidence="2">
    <name type="scientific">Methylobacterium bullatum</name>
    <dbReference type="NCBI Taxonomy" id="570505"/>
    <lineage>
        <taxon>Bacteria</taxon>
        <taxon>Pseudomonadati</taxon>
        <taxon>Pseudomonadota</taxon>
        <taxon>Alphaproteobacteria</taxon>
        <taxon>Hyphomicrobiales</taxon>
        <taxon>Methylobacteriaceae</taxon>
        <taxon>Methylobacterium</taxon>
    </lineage>
</organism>
<dbReference type="InterPro" id="IPR054189">
    <property type="entry name" value="DUF6894"/>
</dbReference>
<sequence length="79" mass="8726">MPRYFFDINDGRNERDEEGVQCVNLQAAVLEAKTLLPAVAADEVPKDGERQAITVLVTDEDGKAVYLAALAYTGTWLIR</sequence>
<accession>A0A679J538</accession>
<evidence type="ECO:0000313" key="2">
    <source>
        <dbReference type="EMBL" id="CAA2107506.1"/>
    </source>
</evidence>
<protein>
    <recommendedName>
        <fullName evidence="1">DUF6894 domain-containing protein</fullName>
    </recommendedName>
</protein>
<proteinExistence type="predicted"/>
<dbReference type="EMBL" id="LR743504">
    <property type="protein sequence ID" value="CAA2107506.1"/>
    <property type="molecule type" value="Genomic_DNA"/>
</dbReference>
<name>A0A679J538_9HYPH</name>
<dbReference type="AlphaFoldDB" id="A0A679J538"/>
<reference evidence="2" key="1">
    <citation type="submission" date="2019-12" db="EMBL/GenBank/DDBJ databases">
        <authorList>
            <person name="Cremers G."/>
        </authorList>
    </citation>
    <scope>NUCLEOTIDE SEQUENCE</scope>
    <source>
        <strain evidence="2">Mbul1</strain>
    </source>
</reference>
<evidence type="ECO:0000259" key="1">
    <source>
        <dbReference type="Pfam" id="PF21834"/>
    </source>
</evidence>
<dbReference type="Pfam" id="PF21834">
    <property type="entry name" value="DUF6894"/>
    <property type="match status" value="1"/>
</dbReference>